<organism evidence="1 2">
    <name type="scientific">Nephila pilipes</name>
    <name type="common">Giant wood spider</name>
    <name type="synonym">Nephila maculata</name>
    <dbReference type="NCBI Taxonomy" id="299642"/>
    <lineage>
        <taxon>Eukaryota</taxon>
        <taxon>Metazoa</taxon>
        <taxon>Ecdysozoa</taxon>
        <taxon>Arthropoda</taxon>
        <taxon>Chelicerata</taxon>
        <taxon>Arachnida</taxon>
        <taxon>Araneae</taxon>
        <taxon>Araneomorphae</taxon>
        <taxon>Entelegynae</taxon>
        <taxon>Araneoidea</taxon>
        <taxon>Nephilidae</taxon>
        <taxon>Nephila</taxon>
    </lineage>
</organism>
<proteinExistence type="predicted"/>
<evidence type="ECO:0000313" key="1">
    <source>
        <dbReference type="EMBL" id="GFU02599.1"/>
    </source>
</evidence>
<dbReference type="OrthoDB" id="10612932at2759"/>
<accession>A0A8X6Q2Q2</accession>
<evidence type="ECO:0000313" key="2">
    <source>
        <dbReference type="Proteomes" id="UP000887013"/>
    </source>
</evidence>
<reference evidence="1" key="1">
    <citation type="submission" date="2020-08" db="EMBL/GenBank/DDBJ databases">
        <title>Multicomponent nature underlies the extraordinary mechanical properties of spider dragline silk.</title>
        <authorList>
            <person name="Kono N."/>
            <person name="Nakamura H."/>
            <person name="Mori M."/>
            <person name="Yoshida Y."/>
            <person name="Ohtoshi R."/>
            <person name="Malay A.D."/>
            <person name="Moran D.A.P."/>
            <person name="Tomita M."/>
            <person name="Numata K."/>
            <person name="Arakawa K."/>
        </authorList>
    </citation>
    <scope>NUCLEOTIDE SEQUENCE</scope>
</reference>
<keyword evidence="2" id="KW-1185">Reference proteome</keyword>
<name>A0A8X6Q2Q2_NEPPI</name>
<feature type="non-terminal residue" evidence="1">
    <location>
        <position position="143"/>
    </location>
</feature>
<dbReference type="Proteomes" id="UP000887013">
    <property type="component" value="Unassembled WGS sequence"/>
</dbReference>
<comment type="caution">
    <text evidence="1">The sequence shown here is derived from an EMBL/GenBank/DDBJ whole genome shotgun (WGS) entry which is preliminary data.</text>
</comment>
<protein>
    <submittedName>
        <fullName evidence="1">Uncharacterized protein</fullName>
    </submittedName>
</protein>
<dbReference type="AlphaFoldDB" id="A0A8X6Q2Q2"/>
<sequence length="143" mass="16568">LTGCIPDRFHFCQYQQQKRNDVDDQMLPFVCWHVVFGALCDLRAKEEELCRTWLHGRLRQSQIRQIGQSVRRVLPTVQRARCTHIMQVQLLQEQLLHPVRGCLVAAERPATPGHHGRGTLRKKAMISGFEKEENNPTHTIPKP</sequence>
<dbReference type="EMBL" id="BMAW01027531">
    <property type="protein sequence ID" value="GFU02599.1"/>
    <property type="molecule type" value="Genomic_DNA"/>
</dbReference>
<gene>
    <name evidence="1" type="ORF">NPIL_645921</name>
</gene>